<accession>A0A7J7FZS5</accession>
<reference evidence="10" key="1">
    <citation type="journal article" date="2020" name="Nat. Commun.">
        <title>Genome assembly of wild tea tree DASZ reveals pedigree and selection history of tea varieties.</title>
        <authorList>
            <person name="Zhang W."/>
            <person name="Zhang Y."/>
            <person name="Qiu H."/>
            <person name="Guo Y."/>
            <person name="Wan H."/>
            <person name="Zhang X."/>
            <person name="Scossa F."/>
            <person name="Alseekh S."/>
            <person name="Zhang Q."/>
            <person name="Wang P."/>
            <person name="Xu L."/>
            <person name="Schmidt M.H."/>
            <person name="Jia X."/>
            <person name="Li D."/>
            <person name="Zhu A."/>
            <person name="Guo F."/>
            <person name="Chen W."/>
            <person name="Ni D."/>
            <person name="Usadel B."/>
            <person name="Fernie A.R."/>
            <person name="Wen W."/>
        </authorList>
    </citation>
    <scope>NUCLEOTIDE SEQUENCE [LARGE SCALE GENOMIC DNA]</scope>
    <source>
        <strain evidence="10">cv. G240</strain>
    </source>
</reference>
<dbReference type="InterPro" id="IPR051953">
    <property type="entry name" value="Plant_SW-associated_TFs"/>
</dbReference>
<dbReference type="FunFam" id="1.10.10.60:FF:000268">
    <property type="entry name" value="Transcription factor MYB86"/>
    <property type="match status" value="1"/>
</dbReference>
<keyword evidence="6" id="KW-0539">Nucleus</keyword>
<keyword evidence="4" id="KW-0238">DNA-binding</keyword>
<comment type="caution">
    <text evidence="9">The sequence shown here is derived from an EMBL/GenBank/DDBJ whole genome shotgun (WGS) entry which is preliminary data.</text>
</comment>
<keyword evidence="3" id="KW-0805">Transcription regulation</keyword>
<gene>
    <name evidence="9" type="ORF">HYC85_029219</name>
</gene>
<dbReference type="PANTHER" id="PTHR47997:SF34">
    <property type="entry name" value="TRANSCRIPTION FACTOR MYB86-LIKE"/>
    <property type="match status" value="1"/>
</dbReference>
<keyword evidence="5" id="KW-0804">Transcription</keyword>
<evidence type="ECO:0000256" key="5">
    <source>
        <dbReference type="ARBA" id="ARBA00023163"/>
    </source>
</evidence>
<dbReference type="InterPro" id="IPR009057">
    <property type="entry name" value="Homeodomain-like_sf"/>
</dbReference>
<dbReference type="EMBL" id="JACBKZ010000014">
    <property type="protein sequence ID" value="KAF5933048.1"/>
    <property type="molecule type" value="Genomic_DNA"/>
</dbReference>
<organism evidence="9 10">
    <name type="scientific">Camellia sinensis</name>
    <name type="common">Tea plant</name>
    <name type="synonym">Thea sinensis</name>
    <dbReference type="NCBI Taxonomy" id="4442"/>
    <lineage>
        <taxon>Eukaryota</taxon>
        <taxon>Viridiplantae</taxon>
        <taxon>Streptophyta</taxon>
        <taxon>Embryophyta</taxon>
        <taxon>Tracheophyta</taxon>
        <taxon>Spermatophyta</taxon>
        <taxon>Magnoliopsida</taxon>
        <taxon>eudicotyledons</taxon>
        <taxon>Gunneridae</taxon>
        <taxon>Pentapetalae</taxon>
        <taxon>asterids</taxon>
        <taxon>Ericales</taxon>
        <taxon>Theaceae</taxon>
        <taxon>Camellia</taxon>
    </lineage>
</organism>
<evidence type="ECO:0000313" key="9">
    <source>
        <dbReference type="EMBL" id="KAF5933048.1"/>
    </source>
</evidence>
<dbReference type="PROSITE" id="PS51294">
    <property type="entry name" value="HTH_MYB"/>
    <property type="match status" value="2"/>
</dbReference>
<evidence type="ECO:0000256" key="4">
    <source>
        <dbReference type="ARBA" id="ARBA00023125"/>
    </source>
</evidence>
<dbReference type="Gene3D" id="1.10.10.60">
    <property type="entry name" value="Homeodomain-like"/>
    <property type="match status" value="2"/>
</dbReference>
<dbReference type="SUPFAM" id="SSF46689">
    <property type="entry name" value="Homeodomain-like"/>
    <property type="match status" value="1"/>
</dbReference>
<evidence type="ECO:0000256" key="6">
    <source>
        <dbReference type="ARBA" id="ARBA00023242"/>
    </source>
</evidence>
<dbReference type="GO" id="GO:0005634">
    <property type="term" value="C:nucleus"/>
    <property type="evidence" value="ECO:0007669"/>
    <property type="project" value="UniProtKB-SubCell"/>
</dbReference>
<proteinExistence type="predicted"/>
<keyword evidence="10" id="KW-1185">Reference proteome</keyword>
<sequence>MVGGEWRVAGGGGDGGWVGDGGGWWVVVVEGANFDISPTINIAQFWHNRSSMGGQSLCVKPKLRKGLWSPEEDEKLFNYITRFGVGCWSTVPKLAGLQRCGKSCRLRWINYLRPDLKRGMFSEQEEDLILSLHEALGNRWAQIAAQLPGRTDNEVKNFWNSCLKKKLMKQGIDPNTHKPINDAEVREGKTCTEKSSPTSPKLRGLGIVTASAEIDQAFHVNNSTSTYYDGGLTKSSREPFGSKPIFDPLLLYEFQGSVDPIGYNSNLLVTQYQQTLRPYDQNHQEVSPNFGFNSMPNLTNFDHGNMGEMDFSDNSTLRMSSLLFNDAKESSSNSSIVSSHTCFQMKNVVENAAFAWGTDNKLGPVFQCELNNGIKSEELNQSPWPERQLHTHNSEDFSSYPLMSLSEDPTGASVGVFQHI</sequence>
<dbReference type="InterPro" id="IPR017930">
    <property type="entry name" value="Myb_dom"/>
</dbReference>
<reference evidence="9 10" key="2">
    <citation type="submission" date="2020-07" db="EMBL/GenBank/DDBJ databases">
        <title>Genome assembly of wild tea tree DASZ reveals pedigree and selection history of tea varieties.</title>
        <authorList>
            <person name="Zhang W."/>
        </authorList>
    </citation>
    <scope>NUCLEOTIDE SEQUENCE [LARGE SCALE GENOMIC DNA]</scope>
    <source>
        <strain evidence="10">cv. G240</strain>
        <tissue evidence="9">Leaf</tissue>
    </source>
</reference>
<evidence type="ECO:0000256" key="3">
    <source>
        <dbReference type="ARBA" id="ARBA00023015"/>
    </source>
</evidence>
<dbReference type="GO" id="GO:0003677">
    <property type="term" value="F:DNA binding"/>
    <property type="evidence" value="ECO:0007669"/>
    <property type="project" value="UniProtKB-KW"/>
</dbReference>
<feature type="domain" description="Myb-like" evidence="7">
    <location>
        <begin position="113"/>
        <end position="163"/>
    </location>
</feature>
<dbReference type="CDD" id="cd00167">
    <property type="entry name" value="SANT"/>
    <property type="match status" value="2"/>
</dbReference>
<evidence type="ECO:0000256" key="2">
    <source>
        <dbReference type="ARBA" id="ARBA00022737"/>
    </source>
</evidence>
<feature type="domain" description="Myb-like" evidence="7">
    <location>
        <begin position="60"/>
        <end position="112"/>
    </location>
</feature>
<dbReference type="Pfam" id="PF00249">
    <property type="entry name" value="Myb_DNA-binding"/>
    <property type="match status" value="2"/>
</dbReference>
<evidence type="ECO:0000313" key="10">
    <source>
        <dbReference type="Proteomes" id="UP000593564"/>
    </source>
</evidence>
<dbReference type="Proteomes" id="UP000593564">
    <property type="component" value="Unassembled WGS sequence"/>
</dbReference>
<comment type="subcellular location">
    <subcellularLocation>
        <location evidence="1">Nucleus</location>
    </subcellularLocation>
</comment>
<dbReference type="PROSITE" id="PS50090">
    <property type="entry name" value="MYB_LIKE"/>
    <property type="match status" value="2"/>
</dbReference>
<protein>
    <submittedName>
        <fullName evidence="9">Uncharacterized protein</fullName>
    </submittedName>
</protein>
<dbReference type="FunFam" id="1.10.10.60:FF:000158">
    <property type="entry name" value="MYB transcription factor"/>
    <property type="match status" value="1"/>
</dbReference>
<dbReference type="InterPro" id="IPR001005">
    <property type="entry name" value="SANT/Myb"/>
</dbReference>
<evidence type="ECO:0000259" key="7">
    <source>
        <dbReference type="PROSITE" id="PS50090"/>
    </source>
</evidence>
<feature type="domain" description="HTH myb-type" evidence="8">
    <location>
        <begin position="60"/>
        <end position="116"/>
    </location>
</feature>
<name>A0A7J7FZS5_CAMSI</name>
<dbReference type="PANTHER" id="PTHR47997">
    <property type="entry name" value="MYB DOMAIN PROTEIN 55"/>
    <property type="match status" value="1"/>
</dbReference>
<evidence type="ECO:0000256" key="1">
    <source>
        <dbReference type="ARBA" id="ARBA00004123"/>
    </source>
</evidence>
<dbReference type="AlphaFoldDB" id="A0A7J7FZS5"/>
<evidence type="ECO:0000259" key="8">
    <source>
        <dbReference type="PROSITE" id="PS51294"/>
    </source>
</evidence>
<dbReference type="SMART" id="SM00717">
    <property type="entry name" value="SANT"/>
    <property type="match status" value="2"/>
</dbReference>
<feature type="domain" description="HTH myb-type" evidence="8">
    <location>
        <begin position="117"/>
        <end position="167"/>
    </location>
</feature>
<keyword evidence="2" id="KW-0677">Repeat</keyword>